<dbReference type="InterPro" id="IPR029058">
    <property type="entry name" value="AB_hydrolase_fold"/>
</dbReference>
<organism evidence="2 3">
    <name type="scientific">Vreelandella olivaria</name>
    <dbReference type="NCBI Taxonomy" id="390919"/>
    <lineage>
        <taxon>Bacteria</taxon>
        <taxon>Pseudomonadati</taxon>
        <taxon>Pseudomonadota</taxon>
        <taxon>Gammaproteobacteria</taxon>
        <taxon>Oceanospirillales</taxon>
        <taxon>Halomonadaceae</taxon>
        <taxon>Vreelandella</taxon>
    </lineage>
</organism>
<evidence type="ECO:0000313" key="2">
    <source>
        <dbReference type="EMBL" id="BBI47894.1"/>
    </source>
</evidence>
<evidence type="ECO:0008006" key="4">
    <source>
        <dbReference type="Google" id="ProtNLM"/>
    </source>
</evidence>
<dbReference type="Gene3D" id="3.40.50.1820">
    <property type="entry name" value="alpha/beta hydrolase"/>
    <property type="match status" value="1"/>
</dbReference>
<dbReference type="Proteomes" id="UP000289555">
    <property type="component" value="Chromosome"/>
</dbReference>
<accession>A0ABM7GBY9</accession>
<dbReference type="SUPFAM" id="SSF53474">
    <property type="entry name" value="alpha/beta-Hydrolases"/>
    <property type="match status" value="1"/>
</dbReference>
<dbReference type="InterPro" id="IPR050583">
    <property type="entry name" value="Mycobacterial_A85_antigen"/>
</dbReference>
<dbReference type="Pfam" id="PF00756">
    <property type="entry name" value="Esterase"/>
    <property type="match status" value="1"/>
</dbReference>
<sequence>MFIPKPPLLSYRFNALLTAFIGWLTLSGHSLASEVEHHQFFSPTLGYDYPYSVYLPDDYDDQATDAYPVVYMLHGSFGTDRDWVSRGNLQQVADRLIAAGHIPPAVFIMPGSRSWWVDGHNEPARSAFFNDLMPHVEATYRVGQERHLRGVAGLSAGGYGALNFALERPELFAAVAALSPASYVPLPPRNSSAWRHPAFRNEQGQFDRELWQNLNYTAYLEEYRLRVTPRGTEEAGDLSPCRCISAPGVATFTTRNSTPAPCAKPWSAFSPMTYASTSTPAATHGRYGGPAYRQRSTSCFNTSGRKTALRWRVTERWRNKAHNPVAGTTLKQHPTKHSYLNKEDSDASAY</sequence>
<keyword evidence="3" id="KW-1185">Reference proteome</keyword>
<feature type="region of interest" description="Disordered" evidence="1">
    <location>
        <begin position="323"/>
        <end position="350"/>
    </location>
</feature>
<proteinExistence type="predicted"/>
<gene>
    <name evidence="2" type="ORF">HORIV_03150</name>
</gene>
<name>A0ABM7GBY9_9GAMM</name>
<dbReference type="EMBL" id="AP019416">
    <property type="protein sequence ID" value="BBI47894.1"/>
    <property type="molecule type" value="Genomic_DNA"/>
</dbReference>
<evidence type="ECO:0000313" key="3">
    <source>
        <dbReference type="Proteomes" id="UP000289555"/>
    </source>
</evidence>
<dbReference type="PANTHER" id="PTHR48098:SF1">
    <property type="entry name" value="DIACYLGLYCEROL ACYLTRANSFERASE_MYCOLYLTRANSFERASE AG85A"/>
    <property type="match status" value="1"/>
</dbReference>
<reference evidence="3" key="1">
    <citation type="journal article" date="2019" name="Microbiol. Resour. Announc.">
        <title>Complete Genome Sequence of Halomonas olivaria, a Moderately Halophilic Bacterium Isolated from Olive Processing Effluents, Obtained by Nanopore Sequencing.</title>
        <authorList>
            <person name="Nagata S."/>
            <person name="Ii K.M."/>
            <person name="Tsukimi T."/>
            <person name="Miura M.C."/>
            <person name="Galipon J."/>
            <person name="Arakawa K."/>
        </authorList>
    </citation>
    <scope>NUCLEOTIDE SEQUENCE [LARGE SCALE GENOMIC DNA]</scope>
    <source>
        <strain evidence="3">TYRC17</strain>
    </source>
</reference>
<protein>
    <recommendedName>
        <fullName evidence="4">Esterase</fullName>
    </recommendedName>
</protein>
<feature type="compositionally biased region" description="Basic and acidic residues" evidence="1">
    <location>
        <begin position="340"/>
        <end position="350"/>
    </location>
</feature>
<evidence type="ECO:0000256" key="1">
    <source>
        <dbReference type="SAM" id="MobiDB-lite"/>
    </source>
</evidence>
<dbReference type="PANTHER" id="PTHR48098">
    <property type="entry name" value="ENTEROCHELIN ESTERASE-RELATED"/>
    <property type="match status" value="1"/>
</dbReference>
<dbReference type="InterPro" id="IPR000801">
    <property type="entry name" value="Esterase-like"/>
</dbReference>